<evidence type="ECO:0000313" key="2">
    <source>
        <dbReference type="EMBL" id="KGF88610.1"/>
    </source>
</evidence>
<name>A0A0A1ZGT3_PROMR</name>
<sequence>MNPNKKNIEIIKQFNLSPHPEGGWFREIIRSKNSLIREDGQSRNFITGIYYLLERDAKSAWHRVKNADEIWIYLRGDPLNLWCLDNDNKLIRNLILDSNNPVEMIPSGYWQAAKSTGEFTLVSCCVGPGFDFKDFELLRNTNHTSRLDKAINDLI</sequence>
<dbReference type="RefSeq" id="WP_032524100.1">
    <property type="nucleotide sequence ID" value="NZ_CP138934.1"/>
</dbReference>
<dbReference type="eggNOG" id="COG3542">
    <property type="taxonomic scope" value="Bacteria"/>
</dbReference>
<dbReference type="Pfam" id="PF06172">
    <property type="entry name" value="Cupin_5"/>
    <property type="match status" value="1"/>
</dbReference>
<dbReference type="InterPro" id="IPR039935">
    <property type="entry name" value="YML079W-like"/>
</dbReference>
<protein>
    <recommendedName>
        <fullName evidence="1">DUF985 domain-containing protein</fullName>
    </recommendedName>
</protein>
<dbReference type="Gene3D" id="2.60.120.10">
    <property type="entry name" value="Jelly Rolls"/>
    <property type="match status" value="1"/>
</dbReference>
<organism evidence="2 3">
    <name type="scientific">Prochlorococcus marinus str. GP2</name>
    <dbReference type="NCBI Taxonomy" id="59925"/>
    <lineage>
        <taxon>Bacteria</taxon>
        <taxon>Bacillati</taxon>
        <taxon>Cyanobacteriota</taxon>
        <taxon>Cyanophyceae</taxon>
        <taxon>Synechococcales</taxon>
        <taxon>Prochlorococcaceae</taxon>
        <taxon>Prochlorococcus</taxon>
    </lineage>
</organism>
<evidence type="ECO:0000259" key="1">
    <source>
        <dbReference type="Pfam" id="PF06172"/>
    </source>
</evidence>
<proteinExistence type="predicted"/>
<evidence type="ECO:0000313" key="3">
    <source>
        <dbReference type="Proteomes" id="UP000030598"/>
    </source>
</evidence>
<accession>A0A0A1ZGT3</accession>
<dbReference type="AlphaFoldDB" id="A0A0A1ZGT3"/>
<gene>
    <name evidence="2" type="ORF">EU91_0544</name>
</gene>
<dbReference type="Proteomes" id="UP000030598">
    <property type="component" value="Unassembled WGS sequence"/>
</dbReference>
<dbReference type="InterPro" id="IPR009327">
    <property type="entry name" value="Cupin_DUF985"/>
</dbReference>
<dbReference type="InterPro" id="IPR014710">
    <property type="entry name" value="RmlC-like_jellyroll"/>
</dbReference>
<dbReference type="PANTHER" id="PTHR33387">
    <property type="entry name" value="RMLC-LIKE JELLY ROLL FOLD PROTEIN"/>
    <property type="match status" value="1"/>
</dbReference>
<dbReference type="PANTHER" id="PTHR33387:SF3">
    <property type="entry name" value="DUF985 DOMAIN-CONTAINING PROTEIN"/>
    <property type="match status" value="1"/>
</dbReference>
<comment type="caution">
    <text evidence="2">The sequence shown here is derived from an EMBL/GenBank/DDBJ whole genome shotgun (WGS) entry which is preliminary data.</text>
</comment>
<feature type="domain" description="DUF985" evidence="1">
    <location>
        <begin position="9"/>
        <end position="138"/>
    </location>
</feature>
<dbReference type="STRING" id="59925.EU91_0544"/>
<dbReference type="InterPro" id="IPR011051">
    <property type="entry name" value="RmlC_Cupin_sf"/>
</dbReference>
<reference evidence="3" key="1">
    <citation type="journal article" date="2014" name="Sci. Data">
        <title>Genomes of diverse isolates of the marine cyanobacterium Prochlorococcus.</title>
        <authorList>
            <person name="Biller S."/>
            <person name="Berube P."/>
            <person name="Thompson J."/>
            <person name="Kelly L."/>
            <person name="Roggensack S."/>
            <person name="Awad L."/>
            <person name="Roache-Johnson K."/>
            <person name="Ding H."/>
            <person name="Giovannoni S.J."/>
            <person name="Moore L.R."/>
            <person name="Chisholm S.W."/>
        </authorList>
    </citation>
    <scope>NUCLEOTIDE SEQUENCE [LARGE SCALE GENOMIC DNA]</scope>
    <source>
        <strain evidence="3">GP2</strain>
    </source>
</reference>
<dbReference type="CDD" id="cd06121">
    <property type="entry name" value="cupin_YML079wp"/>
    <property type="match status" value="1"/>
</dbReference>
<dbReference type="EMBL" id="JNAH01000003">
    <property type="protein sequence ID" value="KGF88610.1"/>
    <property type="molecule type" value="Genomic_DNA"/>
</dbReference>
<dbReference type="SUPFAM" id="SSF51182">
    <property type="entry name" value="RmlC-like cupins"/>
    <property type="match status" value="1"/>
</dbReference>
<dbReference type="OrthoDB" id="9798288at2"/>